<feature type="region of interest" description="Disordered" evidence="6">
    <location>
        <begin position="610"/>
        <end position="642"/>
    </location>
</feature>
<keyword evidence="2 5" id="KW-0217">Developmental protein</keyword>
<dbReference type="STRING" id="33114.A0A2G2VAS4"/>
<feature type="region of interest" description="Disordered" evidence="6">
    <location>
        <begin position="1"/>
        <end position="20"/>
    </location>
</feature>
<evidence type="ECO:0000256" key="2">
    <source>
        <dbReference type="ARBA" id="ARBA00022473"/>
    </source>
</evidence>
<feature type="compositionally biased region" description="Acidic residues" evidence="6">
    <location>
        <begin position="89"/>
        <end position="114"/>
    </location>
</feature>
<keyword evidence="8" id="KW-1185">Reference proteome</keyword>
<sequence length="642" mass="71602">MDNSAAATPASQPPLAAQLQQLHSQESFTANLRTFSDSLSAFQQCFNDLQRHIDSIRTSINSLLPPPLPATSSLPAVAASEPAPKPEPEPESSWESDPSEDLEEEEEEEVEGEVTEVVKEEFGEGEGENEGEKVKSELPHSELEIVSEKTDNMEGEGKGDEAKSPEPPCSVPKLPRSELEMVCEMMDDREGEGEGEEVKSPKPPCSELKLPHSELEIVCETMDNRKGEGEGEEVKSGRSELEMFCERMDHRRMRKYMMTHISDFQGLREQVTKALTLSPNPATFVFKCIGKFYLQAVAKKDNDSPLFWGRKAKVLLLECLLLMKGIDNKVVEIEEWVKVEAEQAALLWLERMNSEGIKPHELDARGLLLLIGFFGIPDKFTNGNIRNLLQVSNVKRVYKALGRSNVIMAKFQEIIEEMVANKAVIRAVNTASDLGMQEKFNPKTLLTTFVRESKESFEKMDGLQSAHQKNIRAKRKYLSDLKSINKCLRSHEVDPSEVLPGWEINKKIIGLQKEIAEFDKQIADQKAAEQNAGLHKRKIDGTVWLSNKEVKHTHFLNPWLPQGGGIAGHNYRYFMPPMVLHGPVAGSMGGHVGQFYGYAHTPPTYLEGPSVMASGTYRPAPFTENSKGSPNTIPGDAKRPPP</sequence>
<dbReference type="PANTHER" id="PTHR31791">
    <property type="entry name" value="FRIGIDA-LIKE PROTEIN 3-RELATED"/>
    <property type="match status" value="1"/>
</dbReference>
<feature type="region of interest" description="Disordered" evidence="6">
    <location>
        <begin position="188"/>
        <end position="207"/>
    </location>
</feature>
<name>A0A2G2VAS4_CAPBA</name>
<evidence type="ECO:0000313" key="7">
    <source>
        <dbReference type="EMBL" id="PHT30095.1"/>
    </source>
</evidence>
<dbReference type="EMBL" id="MLFT02000057">
    <property type="protein sequence ID" value="PHT30095.1"/>
    <property type="molecule type" value="Genomic_DNA"/>
</dbReference>
<reference evidence="8" key="2">
    <citation type="journal article" date="2017" name="J. Anim. Genet.">
        <title>Multiple reference genome sequences of hot pepper reveal the massive evolution of plant disease resistance genes by retroduplication.</title>
        <authorList>
            <person name="Kim S."/>
            <person name="Park J."/>
            <person name="Yeom S.-I."/>
            <person name="Kim Y.-M."/>
            <person name="Seo E."/>
            <person name="Kim K.-T."/>
            <person name="Kim M.-S."/>
            <person name="Lee J.M."/>
            <person name="Cheong K."/>
            <person name="Shin H.-S."/>
            <person name="Kim S.-B."/>
            <person name="Han K."/>
            <person name="Lee J."/>
            <person name="Park M."/>
            <person name="Lee H.-A."/>
            <person name="Lee H.-Y."/>
            <person name="Lee Y."/>
            <person name="Oh S."/>
            <person name="Lee J.H."/>
            <person name="Choi E."/>
            <person name="Choi E."/>
            <person name="Lee S.E."/>
            <person name="Jeon J."/>
            <person name="Kim H."/>
            <person name="Choi G."/>
            <person name="Song H."/>
            <person name="Lee J."/>
            <person name="Lee S.-C."/>
            <person name="Kwon J.-K."/>
            <person name="Lee H.-Y."/>
            <person name="Koo N."/>
            <person name="Hong Y."/>
            <person name="Kim R.W."/>
            <person name="Kang W.-H."/>
            <person name="Huh J.H."/>
            <person name="Kang B.-C."/>
            <person name="Yang T.-J."/>
            <person name="Lee Y.-H."/>
            <person name="Bennetzen J.L."/>
            <person name="Choi D."/>
        </authorList>
    </citation>
    <scope>NUCLEOTIDE SEQUENCE [LARGE SCALE GENOMIC DNA]</scope>
    <source>
        <strain evidence="8">cv. PBC81</strain>
    </source>
</reference>
<reference evidence="7 8" key="1">
    <citation type="journal article" date="2017" name="Genome Biol.">
        <title>New reference genome sequences of hot pepper reveal the massive evolution of plant disease-resistance genes by retroduplication.</title>
        <authorList>
            <person name="Kim S."/>
            <person name="Park J."/>
            <person name="Yeom S.I."/>
            <person name="Kim Y.M."/>
            <person name="Seo E."/>
            <person name="Kim K.T."/>
            <person name="Kim M.S."/>
            <person name="Lee J.M."/>
            <person name="Cheong K."/>
            <person name="Shin H.S."/>
            <person name="Kim S.B."/>
            <person name="Han K."/>
            <person name="Lee J."/>
            <person name="Park M."/>
            <person name="Lee H.A."/>
            <person name="Lee H.Y."/>
            <person name="Lee Y."/>
            <person name="Oh S."/>
            <person name="Lee J.H."/>
            <person name="Choi E."/>
            <person name="Choi E."/>
            <person name="Lee S.E."/>
            <person name="Jeon J."/>
            <person name="Kim H."/>
            <person name="Choi G."/>
            <person name="Song H."/>
            <person name="Lee J."/>
            <person name="Lee S.C."/>
            <person name="Kwon J.K."/>
            <person name="Lee H.Y."/>
            <person name="Koo N."/>
            <person name="Hong Y."/>
            <person name="Kim R.W."/>
            <person name="Kang W.H."/>
            <person name="Huh J.H."/>
            <person name="Kang B.C."/>
            <person name="Yang T.J."/>
            <person name="Lee Y.H."/>
            <person name="Bennetzen J.L."/>
            <person name="Choi D."/>
        </authorList>
    </citation>
    <scope>NUCLEOTIDE SEQUENCE [LARGE SCALE GENOMIC DNA]</scope>
    <source>
        <strain evidence="8">cv. PBC81</strain>
    </source>
</reference>
<dbReference type="Proteomes" id="UP000224567">
    <property type="component" value="Unassembled WGS sequence"/>
</dbReference>
<dbReference type="PANTHER" id="PTHR31791:SF34">
    <property type="entry name" value="FRIGIDA-LIKE PROTEIN"/>
    <property type="match status" value="1"/>
</dbReference>
<evidence type="ECO:0000313" key="8">
    <source>
        <dbReference type="Proteomes" id="UP000224567"/>
    </source>
</evidence>
<evidence type="ECO:0000256" key="4">
    <source>
        <dbReference type="ARBA" id="ARBA00023089"/>
    </source>
</evidence>
<gene>
    <name evidence="7" type="ORF">CQW23_30296</name>
</gene>
<comment type="caution">
    <text evidence="7">The sequence shown here is derived from an EMBL/GenBank/DDBJ whole genome shotgun (WGS) entry which is preliminary data.</text>
</comment>
<dbReference type="AlphaFoldDB" id="A0A2G2VAS4"/>
<keyword evidence="4 5" id="KW-0287">Flowering</keyword>
<dbReference type="OrthoDB" id="1293144at2759"/>
<dbReference type="GO" id="GO:0009908">
    <property type="term" value="P:flower development"/>
    <property type="evidence" value="ECO:0007669"/>
    <property type="project" value="UniProtKB-KW"/>
</dbReference>
<feature type="compositionally biased region" description="Basic and acidic residues" evidence="6">
    <location>
        <begin position="130"/>
        <end position="164"/>
    </location>
</feature>
<evidence type="ECO:0000256" key="1">
    <source>
        <dbReference type="ARBA" id="ARBA00008956"/>
    </source>
</evidence>
<dbReference type="InterPro" id="IPR012474">
    <property type="entry name" value="Frigida"/>
</dbReference>
<keyword evidence="3 5" id="KW-0221">Differentiation</keyword>
<feature type="compositionally biased region" description="Polar residues" evidence="6">
    <location>
        <begin position="623"/>
        <end position="632"/>
    </location>
</feature>
<dbReference type="Pfam" id="PF07899">
    <property type="entry name" value="Frigida"/>
    <property type="match status" value="1"/>
</dbReference>
<protein>
    <recommendedName>
        <fullName evidence="5">FRIGIDA-like protein</fullName>
    </recommendedName>
</protein>
<comment type="similarity">
    <text evidence="1 5">Belongs to the Frigida family.</text>
</comment>
<proteinExistence type="inferred from homology"/>
<evidence type="ECO:0000256" key="5">
    <source>
        <dbReference type="RuleBase" id="RU364012"/>
    </source>
</evidence>
<feature type="region of interest" description="Disordered" evidence="6">
    <location>
        <begin position="60"/>
        <end position="177"/>
    </location>
</feature>
<evidence type="ECO:0000256" key="6">
    <source>
        <dbReference type="SAM" id="MobiDB-lite"/>
    </source>
</evidence>
<organism evidence="7 8">
    <name type="scientific">Capsicum baccatum</name>
    <name type="common">Peruvian pepper</name>
    <dbReference type="NCBI Taxonomy" id="33114"/>
    <lineage>
        <taxon>Eukaryota</taxon>
        <taxon>Viridiplantae</taxon>
        <taxon>Streptophyta</taxon>
        <taxon>Embryophyta</taxon>
        <taxon>Tracheophyta</taxon>
        <taxon>Spermatophyta</taxon>
        <taxon>Magnoliopsida</taxon>
        <taxon>eudicotyledons</taxon>
        <taxon>Gunneridae</taxon>
        <taxon>Pentapetalae</taxon>
        <taxon>asterids</taxon>
        <taxon>lamiids</taxon>
        <taxon>Solanales</taxon>
        <taxon>Solanaceae</taxon>
        <taxon>Solanoideae</taxon>
        <taxon>Capsiceae</taxon>
        <taxon>Capsicum</taxon>
    </lineage>
</organism>
<dbReference type="GO" id="GO:0030154">
    <property type="term" value="P:cell differentiation"/>
    <property type="evidence" value="ECO:0007669"/>
    <property type="project" value="UniProtKB-KW"/>
</dbReference>
<evidence type="ECO:0000256" key="3">
    <source>
        <dbReference type="ARBA" id="ARBA00022782"/>
    </source>
</evidence>
<feature type="compositionally biased region" description="Low complexity" evidence="6">
    <location>
        <begin position="70"/>
        <end position="82"/>
    </location>
</feature>
<accession>A0A2G2VAS4</accession>